<accession>A0ABX1GSB8</accession>
<dbReference type="InterPro" id="IPR036291">
    <property type="entry name" value="NAD(P)-bd_dom_sf"/>
</dbReference>
<dbReference type="PANTHER" id="PTHR43725">
    <property type="entry name" value="UDP-GLUCOSE 4-EPIMERASE"/>
    <property type="match status" value="1"/>
</dbReference>
<evidence type="ECO:0000256" key="4">
    <source>
        <dbReference type="ARBA" id="ARBA00007637"/>
    </source>
</evidence>
<organism evidence="13 14">
    <name type="scientific">Croceivirga thetidis</name>
    <dbReference type="NCBI Taxonomy" id="2721623"/>
    <lineage>
        <taxon>Bacteria</taxon>
        <taxon>Pseudomonadati</taxon>
        <taxon>Bacteroidota</taxon>
        <taxon>Flavobacteriia</taxon>
        <taxon>Flavobacteriales</taxon>
        <taxon>Flavobacteriaceae</taxon>
        <taxon>Croceivirga</taxon>
    </lineage>
</organism>
<evidence type="ECO:0000256" key="1">
    <source>
        <dbReference type="ARBA" id="ARBA00000083"/>
    </source>
</evidence>
<feature type="domain" description="NAD-dependent epimerase/dehydratase" evidence="12">
    <location>
        <begin position="42"/>
        <end position="259"/>
    </location>
</feature>
<dbReference type="InterPro" id="IPR006311">
    <property type="entry name" value="TAT_signal"/>
</dbReference>
<reference evidence="13 14" key="1">
    <citation type="submission" date="2020-04" db="EMBL/GenBank/DDBJ databases">
        <authorList>
            <person name="Yoon J."/>
        </authorList>
    </citation>
    <scope>NUCLEOTIDE SEQUENCE [LARGE SCALE GENOMIC DNA]</scope>
    <source>
        <strain evidence="13 14">DJ-13</strain>
    </source>
</reference>
<evidence type="ECO:0000313" key="13">
    <source>
        <dbReference type="EMBL" id="NKI32504.1"/>
    </source>
</evidence>
<dbReference type="Proteomes" id="UP000718451">
    <property type="component" value="Unassembled WGS sequence"/>
</dbReference>
<dbReference type="PROSITE" id="PS51318">
    <property type="entry name" value="TAT"/>
    <property type="match status" value="1"/>
</dbReference>
<protein>
    <recommendedName>
        <fullName evidence="6">UDP-glucose 4-epimerase</fullName>
        <ecNumber evidence="5">5.1.3.2</ecNumber>
    </recommendedName>
    <alternativeName>
        <fullName evidence="11">Galactowaldenase</fullName>
    </alternativeName>
    <alternativeName>
        <fullName evidence="10">UDP-galactose 4-epimerase</fullName>
    </alternativeName>
</protein>
<comment type="similarity">
    <text evidence="4">Belongs to the NAD(P)-dependent epimerase/dehydratase family.</text>
</comment>
<keyword evidence="9" id="KW-0413">Isomerase</keyword>
<evidence type="ECO:0000256" key="2">
    <source>
        <dbReference type="ARBA" id="ARBA00001911"/>
    </source>
</evidence>
<name>A0ABX1GSB8_9FLAO</name>
<evidence type="ECO:0000256" key="10">
    <source>
        <dbReference type="ARBA" id="ARBA00031367"/>
    </source>
</evidence>
<keyword evidence="8" id="KW-0119">Carbohydrate metabolism</keyword>
<evidence type="ECO:0000313" key="14">
    <source>
        <dbReference type="Proteomes" id="UP000718451"/>
    </source>
</evidence>
<evidence type="ECO:0000256" key="8">
    <source>
        <dbReference type="ARBA" id="ARBA00023144"/>
    </source>
</evidence>
<comment type="pathway">
    <text evidence="3">Carbohydrate metabolism; galactose metabolism.</text>
</comment>
<keyword evidence="7" id="KW-0520">NAD</keyword>
<evidence type="ECO:0000256" key="11">
    <source>
        <dbReference type="ARBA" id="ARBA00033067"/>
    </source>
</evidence>
<proteinExistence type="inferred from homology"/>
<dbReference type="Gene3D" id="3.40.50.720">
    <property type="entry name" value="NAD(P)-binding Rossmann-like Domain"/>
    <property type="match status" value="1"/>
</dbReference>
<keyword evidence="8" id="KW-0299">Galactose metabolism</keyword>
<dbReference type="SUPFAM" id="SSF51735">
    <property type="entry name" value="NAD(P)-binding Rossmann-fold domains"/>
    <property type="match status" value="1"/>
</dbReference>
<dbReference type="Pfam" id="PF01370">
    <property type="entry name" value="Epimerase"/>
    <property type="match status" value="1"/>
</dbReference>
<evidence type="ECO:0000256" key="6">
    <source>
        <dbReference type="ARBA" id="ARBA00018569"/>
    </source>
</evidence>
<evidence type="ECO:0000256" key="3">
    <source>
        <dbReference type="ARBA" id="ARBA00004947"/>
    </source>
</evidence>
<comment type="catalytic activity">
    <reaction evidence="1">
        <text>UDP-alpha-D-glucose = UDP-alpha-D-galactose</text>
        <dbReference type="Rhea" id="RHEA:22168"/>
        <dbReference type="ChEBI" id="CHEBI:58885"/>
        <dbReference type="ChEBI" id="CHEBI:66914"/>
        <dbReference type="EC" id="5.1.3.2"/>
    </reaction>
</comment>
<comment type="cofactor">
    <cofactor evidence="2">
        <name>NAD(+)</name>
        <dbReference type="ChEBI" id="CHEBI:57540"/>
    </cofactor>
</comment>
<dbReference type="InterPro" id="IPR001509">
    <property type="entry name" value="Epimerase_deHydtase"/>
</dbReference>
<gene>
    <name evidence="13" type="ORF">HCU67_11160</name>
</gene>
<evidence type="ECO:0000256" key="7">
    <source>
        <dbReference type="ARBA" id="ARBA00023027"/>
    </source>
</evidence>
<dbReference type="EMBL" id="JAAWWL010000002">
    <property type="protein sequence ID" value="NKI32504.1"/>
    <property type="molecule type" value="Genomic_DNA"/>
</dbReference>
<comment type="caution">
    <text evidence="13">The sequence shown here is derived from an EMBL/GenBank/DDBJ whole genome shotgun (WGS) entry which is preliminary data.</text>
</comment>
<evidence type="ECO:0000256" key="5">
    <source>
        <dbReference type="ARBA" id="ARBA00013189"/>
    </source>
</evidence>
<dbReference type="PANTHER" id="PTHR43725:SF47">
    <property type="entry name" value="UDP-GLUCOSE 4-EPIMERASE"/>
    <property type="match status" value="1"/>
</dbReference>
<evidence type="ECO:0000256" key="9">
    <source>
        <dbReference type="ARBA" id="ARBA00023235"/>
    </source>
</evidence>
<dbReference type="RefSeq" id="WP_168552699.1">
    <property type="nucleotide sequence ID" value="NZ_JAAWWL010000002.1"/>
</dbReference>
<dbReference type="EC" id="5.1.3.2" evidence="5"/>
<sequence>MEKTRRKFLKNSMLVGLTPLLPTNPFSALKAITEEAEEKLKILILGGTSFLGPHQIAYALERGHEVTTFTRGKTVPKIHEELFSKIEKLIGDRENDLEALKNRKWDVVIDNSGRRRKWTEDTANLLVDNVELYMYTSSISVYYPYTGNDFSESRKVVTEIPADASEQEKRTYEYGVMKATSEIAAMDVFGAERSIIVRPTLIVGPGDRTDRFPYWVTRLEKGGDIIIPGKSDEVVQYIDVRDLAEWMIRLLEAKAAGVYNGSGPGFEMTTNAFVHGIHACFNSPVNYIQIDDAKFLEENGLIGIQPWVIQLPQYAGMSKSDNSKAIAAGLSFRSLSETVGATKEWWYSDAVTQERRDNILSGEQSLMQREKDILQKWKDRMKNE</sequence>
<evidence type="ECO:0000259" key="12">
    <source>
        <dbReference type="Pfam" id="PF01370"/>
    </source>
</evidence>
<keyword evidence="14" id="KW-1185">Reference proteome</keyword>